<dbReference type="SUPFAM" id="SSF51283">
    <property type="entry name" value="dUTPase-like"/>
    <property type="match status" value="1"/>
</dbReference>
<evidence type="ECO:0000313" key="6">
    <source>
        <dbReference type="EMBL" id="SVB96121.1"/>
    </source>
</evidence>
<sequence>MNETLKKKCRTTGPFVPSYSHPDDAGADLKASEPTIIPAQGKALVSTGLCMELPEGHVGLIWPRSGLAVKHSIDCGAGVIDANYRGEIKVLLFNHSNENFTIKRGDRIAQLLVQKVESINFFAVDNLDKTDRNEGGFGSTGK</sequence>
<dbReference type="Pfam" id="PF00692">
    <property type="entry name" value="dUTPase"/>
    <property type="match status" value="1"/>
</dbReference>
<dbReference type="GO" id="GO:0004170">
    <property type="term" value="F:dUTP diphosphatase activity"/>
    <property type="evidence" value="ECO:0007669"/>
    <property type="project" value="UniProtKB-EC"/>
</dbReference>
<evidence type="ECO:0000256" key="4">
    <source>
        <dbReference type="ARBA" id="ARBA00023080"/>
    </source>
</evidence>
<organism evidence="6">
    <name type="scientific">marine metagenome</name>
    <dbReference type="NCBI Taxonomy" id="408172"/>
    <lineage>
        <taxon>unclassified sequences</taxon>
        <taxon>metagenomes</taxon>
        <taxon>ecological metagenomes</taxon>
    </lineage>
</organism>
<keyword evidence="4" id="KW-0546">Nucleotide metabolism</keyword>
<comment type="similarity">
    <text evidence="1">Belongs to the dUTPase family.</text>
</comment>
<dbReference type="PANTHER" id="PTHR11241:SF0">
    <property type="entry name" value="DEOXYURIDINE 5'-TRIPHOSPHATE NUCLEOTIDOHYDROLASE"/>
    <property type="match status" value="1"/>
</dbReference>
<evidence type="ECO:0000256" key="2">
    <source>
        <dbReference type="ARBA" id="ARBA00012379"/>
    </source>
</evidence>
<accession>A0A382IBP2</accession>
<reference evidence="6" key="1">
    <citation type="submission" date="2018-05" db="EMBL/GenBank/DDBJ databases">
        <authorList>
            <person name="Lanie J.A."/>
            <person name="Ng W.-L."/>
            <person name="Kazmierczak K.M."/>
            <person name="Andrzejewski T.M."/>
            <person name="Davidsen T.M."/>
            <person name="Wayne K.J."/>
            <person name="Tettelin H."/>
            <person name="Glass J.I."/>
            <person name="Rusch D."/>
            <person name="Podicherti R."/>
            <person name="Tsui H.-C.T."/>
            <person name="Winkler M.E."/>
        </authorList>
    </citation>
    <scope>NUCLEOTIDE SEQUENCE</scope>
</reference>
<dbReference type="EC" id="3.6.1.23" evidence="2"/>
<dbReference type="NCBIfam" id="TIGR00576">
    <property type="entry name" value="dut"/>
    <property type="match status" value="1"/>
</dbReference>
<evidence type="ECO:0000259" key="5">
    <source>
        <dbReference type="Pfam" id="PF00692"/>
    </source>
</evidence>
<evidence type="ECO:0000256" key="3">
    <source>
        <dbReference type="ARBA" id="ARBA00022801"/>
    </source>
</evidence>
<dbReference type="CDD" id="cd07557">
    <property type="entry name" value="trimeric_dUTPase"/>
    <property type="match status" value="1"/>
</dbReference>
<dbReference type="PANTHER" id="PTHR11241">
    <property type="entry name" value="DEOXYURIDINE 5'-TRIPHOSPHATE NUCLEOTIDOHYDROLASE"/>
    <property type="match status" value="1"/>
</dbReference>
<dbReference type="AlphaFoldDB" id="A0A382IBP2"/>
<feature type="domain" description="dUTPase-like" evidence="5">
    <location>
        <begin position="17"/>
        <end position="141"/>
    </location>
</feature>
<dbReference type="Gene3D" id="2.70.40.10">
    <property type="match status" value="1"/>
</dbReference>
<gene>
    <name evidence="6" type="ORF">METZ01_LOCUS248975</name>
</gene>
<proteinExistence type="inferred from homology"/>
<protein>
    <recommendedName>
        <fullName evidence="2">dUTP diphosphatase</fullName>
        <ecNumber evidence="2">3.6.1.23</ecNumber>
    </recommendedName>
</protein>
<dbReference type="InterPro" id="IPR029054">
    <property type="entry name" value="dUTPase-like"/>
</dbReference>
<dbReference type="InterPro" id="IPR033704">
    <property type="entry name" value="dUTPase_trimeric"/>
</dbReference>
<dbReference type="InterPro" id="IPR008181">
    <property type="entry name" value="dUTPase"/>
</dbReference>
<dbReference type="EMBL" id="UINC01065945">
    <property type="protein sequence ID" value="SVB96121.1"/>
    <property type="molecule type" value="Genomic_DNA"/>
</dbReference>
<dbReference type="GO" id="GO:0046081">
    <property type="term" value="P:dUTP catabolic process"/>
    <property type="evidence" value="ECO:0007669"/>
    <property type="project" value="InterPro"/>
</dbReference>
<evidence type="ECO:0000256" key="1">
    <source>
        <dbReference type="ARBA" id="ARBA00006581"/>
    </source>
</evidence>
<name>A0A382IBP2_9ZZZZ</name>
<dbReference type="GO" id="GO:0006226">
    <property type="term" value="P:dUMP biosynthetic process"/>
    <property type="evidence" value="ECO:0007669"/>
    <property type="project" value="InterPro"/>
</dbReference>
<dbReference type="NCBIfam" id="NF001862">
    <property type="entry name" value="PRK00601.1"/>
    <property type="match status" value="1"/>
</dbReference>
<dbReference type="GO" id="GO:0000287">
    <property type="term" value="F:magnesium ion binding"/>
    <property type="evidence" value="ECO:0007669"/>
    <property type="project" value="InterPro"/>
</dbReference>
<dbReference type="InterPro" id="IPR036157">
    <property type="entry name" value="dUTPase-like_sf"/>
</dbReference>
<keyword evidence="3" id="KW-0378">Hydrolase</keyword>